<keyword evidence="4" id="KW-0564">Palmitate</keyword>
<evidence type="ECO:0000256" key="6">
    <source>
        <dbReference type="PIRNR" id="PIRNR002854"/>
    </source>
</evidence>
<keyword evidence="3" id="KW-0472">Membrane</keyword>
<evidence type="ECO:0000313" key="10">
    <source>
        <dbReference type="Proteomes" id="UP000680588"/>
    </source>
</evidence>
<name>A0A975PD77_9MICC</name>
<dbReference type="PANTHER" id="PTHR30429">
    <property type="entry name" value="D-METHIONINE-BINDING LIPOPROTEIN METQ"/>
    <property type="match status" value="1"/>
</dbReference>
<dbReference type="RefSeq" id="WP_207347960.1">
    <property type="nucleotide sequence ID" value="NZ_CP076456.1"/>
</dbReference>
<dbReference type="InterPro" id="IPR004872">
    <property type="entry name" value="Lipoprotein_NlpA"/>
</dbReference>
<feature type="lipid moiety-binding region" description="S-diacylglycerol cysteine" evidence="7">
    <location>
        <position position="21"/>
    </location>
</feature>
<evidence type="ECO:0000256" key="7">
    <source>
        <dbReference type="PIRSR" id="PIRSR002854-1"/>
    </source>
</evidence>
<dbReference type="Pfam" id="PF03180">
    <property type="entry name" value="Lipoprotein_9"/>
    <property type="match status" value="1"/>
</dbReference>
<keyword evidence="2 8" id="KW-0732">Signal</keyword>
<sequence>MRKSLTLVATGVAAALALSACGGSDTSSESVDSLDPANPVTLTVGASPLPHAQILQYVADNLAADAGLELEIKEFDDYVTPNIALDDGSLDANYYQHLPYFESQVESQGYDFEHGAGVHVEPYAVFSEKHEDISAVGDGARVAITNDPSNQARALTLLEEAGLLENVEDDASVLALTDEQNPKGLDFVENQPELLVNDLSDPTVDLAILNGNYILAAGLSTDDALLVESVEENPYANFLAWKTGNKDARIDKLEELLHSPEVSSFIEETWPNGDVTAAF</sequence>
<gene>
    <name evidence="9" type="ORF">KG104_13575</name>
</gene>
<proteinExistence type="inferred from homology"/>
<evidence type="ECO:0000313" key="9">
    <source>
        <dbReference type="EMBL" id="QWQ35495.1"/>
    </source>
</evidence>
<evidence type="ECO:0000256" key="8">
    <source>
        <dbReference type="SAM" id="SignalP"/>
    </source>
</evidence>
<dbReference type="GO" id="GO:0016020">
    <property type="term" value="C:membrane"/>
    <property type="evidence" value="ECO:0007669"/>
    <property type="project" value="UniProtKB-SubCell"/>
</dbReference>
<comment type="similarity">
    <text evidence="6">Belongs to the nlpA lipoprotein family.</text>
</comment>
<protein>
    <recommendedName>
        <fullName evidence="6">Lipoprotein</fullName>
    </recommendedName>
</protein>
<keyword evidence="10" id="KW-1185">Reference proteome</keyword>
<dbReference type="KEGG" id="asun:KG104_13575"/>
<dbReference type="SUPFAM" id="SSF53850">
    <property type="entry name" value="Periplasmic binding protein-like II"/>
    <property type="match status" value="1"/>
</dbReference>
<keyword evidence="5 6" id="KW-0449">Lipoprotein</keyword>
<feature type="chain" id="PRO_5039350227" description="Lipoprotein" evidence="8">
    <location>
        <begin position="21"/>
        <end position="279"/>
    </location>
</feature>
<reference evidence="9" key="1">
    <citation type="submission" date="2021-06" db="EMBL/GenBank/DDBJ databases">
        <title>Novel species in genus Arthrobacter.</title>
        <authorList>
            <person name="Zhang G."/>
        </authorList>
    </citation>
    <scope>NUCLEOTIDE SEQUENCE</scope>
    <source>
        <strain evidence="9">Zg-ZUI122</strain>
    </source>
</reference>
<evidence type="ECO:0000256" key="4">
    <source>
        <dbReference type="ARBA" id="ARBA00023139"/>
    </source>
</evidence>
<dbReference type="EMBL" id="CP076456">
    <property type="protein sequence ID" value="QWQ35495.1"/>
    <property type="molecule type" value="Genomic_DNA"/>
</dbReference>
<evidence type="ECO:0000256" key="5">
    <source>
        <dbReference type="ARBA" id="ARBA00023288"/>
    </source>
</evidence>
<organism evidence="9 10">
    <name type="scientific">Arthrobacter sunyaminii</name>
    <dbReference type="NCBI Taxonomy" id="2816859"/>
    <lineage>
        <taxon>Bacteria</taxon>
        <taxon>Bacillati</taxon>
        <taxon>Actinomycetota</taxon>
        <taxon>Actinomycetes</taxon>
        <taxon>Micrococcales</taxon>
        <taxon>Micrococcaceae</taxon>
        <taxon>Arthrobacter</taxon>
    </lineage>
</organism>
<dbReference type="PROSITE" id="PS51257">
    <property type="entry name" value="PROKAR_LIPOPROTEIN"/>
    <property type="match status" value="1"/>
</dbReference>
<evidence type="ECO:0000256" key="3">
    <source>
        <dbReference type="ARBA" id="ARBA00023136"/>
    </source>
</evidence>
<dbReference type="Proteomes" id="UP000680588">
    <property type="component" value="Chromosome"/>
</dbReference>
<evidence type="ECO:0000256" key="2">
    <source>
        <dbReference type="ARBA" id="ARBA00022729"/>
    </source>
</evidence>
<comment type="subcellular location">
    <subcellularLocation>
        <location evidence="1">Membrane</location>
        <topology evidence="1">Lipid-anchor</topology>
    </subcellularLocation>
</comment>
<accession>A0A975PD77</accession>
<evidence type="ECO:0000256" key="1">
    <source>
        <dbReference type="ARBA" id="ARBA00004635"/>
    </source>
</evidence>
<feature type="signal peptide" evidence="8">
    <location>
        <begin position="1"/>
        <end position="20"/>
    </location>
</feature>
<dbReference type="PANTHER" id="PTHR30429:SF0">
    <property type="entry name" value="METHIONINE-BINDING LIPOPROTEIN METQ"/>
    <property type="match status" value="1"/>
</dbReference>
<dbReference type="PIRSF" id="PIRSF002854">
    <property type="entry name" value="MetQ"/>
    <property type="match status" value="1"/>
</dbReference>
<dbReference type="AlphaFoldDB" id="A0A975PD77"/>
<dbReference type="Gene3D" id="3.40.190.10">
    <property type="entry name" value="Periplasmic binding protein-like II"/>
    <property type="match status" value="2"/>
</dbReference>